<keyword evidence="1" id="KW-1133">Transmembrane helix</keyword>
<name>A0A5C7FE03_9BACT</name>
<feature type="domain" description="Potassium channel" evidence="2">
    <location>
        <begin position="116"/>
        <end position="167"/>
    </location>
</feature>
<feature type="transmembrane region" description="Helical" evidence="1">
    <location>
        <begin position="36"/>
        <end position="53"/>
    </location>
</feature>
<feature type="transmembrane region" description="Helical" evidence="1">
    <location>
        <begin position="111"/>
        <end position="132"/>
    </location>
</feature>
<dbReference type="SUPFAM" id="SSF81324">
    <property type="entry name" value="Voltage-gated potassium channels"/>
    <property type="match status" value="1"/>
</dbReference>
<dbReference type="AlphaFoldDB" id="A0A5C7FE03"/>
<dbReference type="OrthoDB" id="9799090at2"/>
<keyword evidence="1" id="KW-0812">Transmembrane</keyword>
<gene>
    <name evidence="3" type="ORF">FUA23_11080</name>
</gene>
<keyword evidence="3" id="KW-0813">Transport</keyword>
<evidence type="ECO:0000256" key="1">
    <source>
        <dbReference type="SAM" id="Phobius"/>
    </source>
</evidence>
<feature type="transmembrane region" description="Helical" evidence="1">
    <location>
        <begin position="12"/>
        <end position="30"/>
    </location>
</feature>
<feature type="transmembrane region" description="Helical" evidence="1">
    <location>
        <begin position="144"/>
        <end position="168"/>
    </location>
</feature>
<sequence length="172" mass="19223">MSFSSSFEIDSWWREVLLITVCSLIGYGAILIESPWASFVIATLSILQLGYYLRTTVQNVFKHLQHNDKPIKHCLLLLGLMVAIFIISYGMTFFLLTLADTNALKNMNPPSIWYCLFDGIYFSTVTFTATGFGEITPTTYPAKVVVWGEMVLGFATSVFAISSFISLASRSK</sequence>
<evidence type="ECO:0000259" key="2">
    <source>
        <dbReference type="Pfam" id="PF07885"/>
    </source>
</evidence>
<reference evidence="3 4" key="1">
    <citation type="submission" date="2019-08" db="EMBL/GenBank/DDBJ databases">
        <title>Lewinella sp. strain SSH13 Genome sequencing and assembly.</title>
        <authorList>
            <person name="Kim I."/>
        </authorList>
    </citation>
    <scope>NUCLEOTIDE SEQUENCE [LARGE SCALE GENOMIC DNA]</scope>
    <source>
        <strain evidence="3 4">SSH13</strain>
    </source>
</reference>
<keyword evidence="3" id="KW-0407">Ion channel</keyword>
<accession>A0A5C7FE03</accession>
<keyword evidence="3" id="KW-0406">Ion transport</keyword>
<dbReference type="GO" id="GO:0034220">
    <property type="term" value="P:monoatomic ion transmembrane transport"/>
    <property type="evidence" value="ECO:0007669"/>
    <property type="project" value="UniProtKB-KW"/>
</dbReference>
<keyword evidence="4" id="KW-1185">Reference proteome</keyword>
<evidence type="ECO:0000313" key="4">
    <source>
        <dbReference type="Proteomes" id="UP000321907"/>
    </source>
</evidence>
<dbReference type="Pfam" id="PF07885">
    <property type="entry name" value="Ion_trans_2"/>
    <property type="match status" value="1"/>
</dbReference>
<evidence type="ECO:0000313" key="3">
    <source>
        <dbReference type="EMBL" id="TXF89284.1"/>
    </source>
</evidence>
<dbReference type="Proteomes" id="UP000321907">
    <property type="component" value="Unassembled WGS sequence"/>
</dbReference>
<organism evidence="3 4">
    <name type="scientific">Neolewinella aurantiaca</name>
    <dbReference type="NCBI Taxonomy" id="2602767"/>
    <lineage>
        <taxon>Bacteria</taxon>
        <taxon>Pseudomonadati</taxon>
        <taxon>Bacteroidota</taxon>
        <taxon>Saprospiria</taxon>
        <taxon>Saprospirales</taxon>
        <taxon>Lewinellaceae</taxon>
        <taxon>Neolewinella</taxon>
    </lineage>
</organism>
<comment type="caution">
    <text evidence="3">The sequence shown here is derived from an EMBL/GenBank/DDBJ whole genome shotgun (WGS) entry which is preliminary data.</text>
</comment>
<proteinExistence type="predicted"/>
<dbReference type="InterPro" id="IPR013099">
    <property type="entry name" value="K_chnl_dom"/>
</dbReference>
<feature type="transmembrane region" description="Helical" evidence="1">
    <location>
        <begin position="74"/>
        <end position="99"/>
    </location>
</feature>
<keyword evidence="1" id="KW-0472">Membrane</keyword>
<dbReference type="EMBL" id="VOXD01000015">
    <property type="protein sequence ID" value="TXF89284.1"/>
    <property type="molecule type" value="Genomic_DNA"/>
</dbReference>
<protein>
    <submittedName>
        <fullName evidence="3">Two pore domain potassium channel family protein</fullName>
    </submittedName>
</protein>
<dbReference type="Gene3D" id="1.10.287.70">
    <property type="match status" value="1"/>
</dbReference>